<dbReference type="RefSeq" id="XP_033392817.1">
    <property type="nucleotide sequence ID" value="XM_033545381.1"/>
</dbReference>
<sequence>MIISFWNGATTDMYSSTRLVGNGNPHHNYFHKQVSLTRQCVGKTCSLGPHETNRYSFRFSADKKPAQWIPGDFPVTPKYSTGGGINCTAAANHQLCVWIKVAHTAYTVQDWAKKECGSGSPKPIGKPYVIKSPNKNNEGGSYYCVIGTCREKGDGYWE</sequence>
<proteinExistence type="predicted"/>
<reference evidence="1" key="1">
    <citation type="journal article" date="2020" name="Stud. Mycol.">
        <title>101 Dothideomycetes genomes: a test case for predicting lifestyles and emergence of pathogens.</title>
        <authorList>
            <person name="Haridas S."/>
            <person name="Albert R."/>
            <person name="Binder M."/>
            <person name="Bloem J."/>
            <person name="Labutti K."/>
            <person name="Salamov A."/>
            <person name="Andreopoulos B."/>
            <person name="Baker S."/>
            <person name="Barry K."/>
            <person name="Bills G."/>
            <person name="Bluhm B."/>
            <person name="Cannon C."/>
            <person name="Castanera R."/>
            <person name="Culley D."/>
            <person name="Daum C."/>
            <person name="Ezra D."/>
            <person name="Gonzalez J."/>
            <person name="Henrissat B."/>
            <person name="Kuo A."/>
            <person name="Liang C."/>
            <person name="Lipzen A."/>
            <person name="Lutzoni F."/>
            <person name="Magnuson J."/>
            <person name="Mondo S."/>
            <person name="Nolan M."/>
            <person name="Ohm R."/>
            <person name="Pangilinan J."/>
            <person name="Park H.-J."/>
            <person name="Ramirez L."/>
            <person name="Alfaro M."/>
            <person name="Sun H."/>
            <person name="Tritt A."/>
            <person name="Yoshinaga Y."/>
            <person name="Zwiers L.-H."/>
            <person name="Turgeon B."/>
            <person name="Goodwin S."/>
            <person name="Spatafora J."/>
            <person name="Crous P."/>
            <person name="Grigoriev I."/>
        </authorList>
    </citation>
    <scope>NUCLEOTIDE SEQUENCE</scope>
    <source>
        <strain evidence="1">CBS 121167</strain>
    </source>
</reference>
<organism evidence="1 2">
    <name type="scientific">Aplosporella prunicola CBS 121167</name>
    <dbReference type="NCBI Taxonomy" id="1176127"/>
    <lineage>
        <taxon>Eukaryota</taxon>
        <taxon>Fungi</taxon>
        <taxon>Dikarya</taxon>
        <taxon>Ascomycota</taxon>
        <taxon>Pezizomycotina</taxon>
        <taxon>Dothideomycetes</taxon>
        <taxon>Dothideomycetes incertae sedis</taxon>
        <taxon>Botryosphaeriales</taxon>
        <taxon>Aplosporellaceae</taxon>
        <taxon>Aplosporella</taxon>
    </lineage>
</organism>
<protein>
    <submittedName>
        <fullName evidence="1">Uncharacterized protein</fullName>
    </submittedName>
</protein>
<dbReference type="AlphaFoldDB" id="A0A6A6AYU1"/>
<evidence type="ECO:0000313" key="2">
    <source>
        <dbReference type="Proteomes" id="UP000799438"/>
    </source>
</evidence>
<keyword evidence="2" id="KW-1185">Reference proteome</keyword>
<accession>A0A6A6AYU1</accession>
<dbReference type="GeneID" id="54302887"/>
<dbReference type="EMBL" id="ML995507">
    <property type="protein sequence ID" value="KAF2137099.1"/>
    <property type="molecule type" value="Genomic_DNA"/>
</dbReference>
<dbReference type="OrthoDB" id="3641682at2759"/>
<name>A0A6A6AYU1_9PEZI</name>
<evidence type="ECO:0000313" key="1">
    <source>
        <dbReference type="EMBL" id="KAF2137099.1"/>
    </source>
</evidence>
<dbReference type="Proteomes" id="UP000799438">
    <property type="component" value="Unassembled WGS sequence"/>
</dbReference>
<gene>
    <name evidence="1" type="ORF">K452DRAFT_341682</name>
</gene>